<name>A0A4R6ZIN9_9GAMM</name>
<accession>A0A4R6ZIN9</accession>
<organism evidence="1 2">
    <name type="scientific">Halomonas ventosae</name>
    <dbReference type="NCBI Taxonomy" id="229007"/>
    <lineage>
        <taxon>Bacteria</taxon>
        <taxon>Pseudomonadati</taxon>
        <taxon>Pseudomonadota</taxon>
        <taxon>Gammaproteobacteria</taxon>
        <taxon>Oceanospirillales</taxon>
        <taxon>Halomonadaceae</taxon>
        <taxon>Halomonas</taxon>
    </lineage>
</organism>
<evidence type="ECO:0000313" key="1">
    <source>
        <dbReference type="EMBL" id="TDR52042.1"/>
    </source>
</evidence>
<protein>
    <submittedName>
        <fullName evidence="1">Uncharacterized protein</fullName>
    </submittedName>
</protein>
<dbReference type="RefSeq" id="WP_133636575.1">
    <property type="nucleotide sequence ID" value="NZ_SNZJ01000014.1"/>
</dbReference>
<dbReference type="AlphaFoldDB" id="A0A4R6ZIN9"/>
<evidence type="ECO:0000313" key="2">
    <source>
        <dbReference type="Proteomes" id="UP000295212"/>
    </source>
</evidence>
<gene>
    <name evidence="1" type="ORF">DFP85_11415</name>
</gene>
<dbReference type="Proteomes" id="UP000295212">
    <property type="component" value="Unassembled WGS sequence"/>
</dbReference>
<comment type="caution">
    <text evidence="1">The sequence shown here is derived from an EMBL/GenBank/DDBJ whole genome shotgun (WGS) entry which is preliminary data.</text>
</comment>
<dbReference type="OrthoDB" id="5614256at2"/>
<dbReference type="EMBL" id="SNZJ01000014">
    <property type="protein sequence ID" value="TDR52042.1"/>
    <property type="molecule type" value="Genomic_DNA"/>
</dbReference>
<proteinExistence type="predicted"/>
<sequence>MSPFSTPELSLLHEAIQPRYDWFGIDVFQHDLLSAIQTLNAIDHYVWPTDVVNSIITKVNEDPGVIKALYQHTEPKGSKGIYGSHPIQAALWQIAKHGHDVTRLTLLAHIIHMALLWRNRLDQFLSTDDLEAERRYNEYAGSLERACLAVRKLSGKALEYFELDDAPSWKVRQQLSQFLAEKIHIYDRHSIGYISNLERFISYALAMRNPRNTTRSDRTAEARLDVLVTVEHIDDDPSAHVTPDAVRELASLNLLDAEGKDRFNVVRSLGIAQSEEAAHLRLQQERHPLRRQQGDSAYLSVIRARSAAAHRQKAAQLLPHRWDQLNEFDIRMLWKAAERHRDSDVLGAVIALVLMTGRSLECVLQFKLVRESSQLPGTIESNALYLCQKDSAWVSAVLTPEQRRQFQPQWSPHMLPTVDRLSLPIPPALLPTLQKRLNSAARRAKHRSVGVFSNDQQRMITDALMTLLSKTNKTHGTRLTLHRLKNHLFNTLNHGGLDIADACLITGVLPPFGQQASLYYYAPRQDGLAAAYQQAMDRINRQAGIVLPSQVSLTAITTTPERIGSQLVPTDSYVSQMVSTIKSTLKGNRHEWAGDRLIQQHNAYTAYTAMMLMFATGYRGVRDPLSTITEINACRGWIIISDKVDDSSSHSRIVPIIGIASTQLRHYAAHAEFMRRRLSAYLDAHWQSTFFFLDQRMEPTQVSPRALVRHLQLVDAPPLNINRHHLRTRLRDLNVSGECVDAVMGHWDHGQEPMSKFSSFSPTIYRKRVAFALDMLMSDVGWEAIEGLA</sequence>
<reference evidence="1 2" key="1">
    <citation type="submission" date="2019-03" db="EMBL/GenBank/DDBJ databases">
        <title>Genomic Encyclopedia of Type Strains, Phase III (KMG-III): the genomes of soil and plant-associated and newly described type strains.</title>
        <authorList>
            <person name="Whitman W."/>
        </authorList>
    </citation>
    <scope>NUCLEOTIDE SEQUENCE [LARGE SCALE GENOMIC DNA]</scope>
    <source>
        <strain evidence="1 2">CECT 5797</strain>
    </source>
</reference>